<protein>
    <recommendedName>
        <fullName evidence="2 4">Autophagy-related protein 13</fullName>
    </recommendedName>
</protein>
<dbReference type="Proteomes" id="UP000298493">
    <property type="component" value="Unassembled WGS sequence"/>
</dbReference>
<evidence type="ECO:0000256" key="4">
    <source>
        <dbReference type="RuleBase" id="RU361214"/>
    </source>
</evidence>
<dbReference type="InterPro" id="IPR036570">
    <property type="entry name" value="HORMA_dom_sf"/>
</dbReference>
<feature type="compositionally biased region" description="Basic and acidic residues" evidence="5">
    <location>
        <begin position="25"/>
        <end position="40"/>
    </location>
</feature>
<dbReference type="Gene3D" id="6.10.140.1900">
    <property type="match status" value="1"/>
</dbReference>
<feature type="region of interest" description="Disordered" evidence="5">
    <location>
        <begin position="646"/>
        <end position="771"/>
    </location>
</feature>
<dbReference type="GO" id="GO:0000407">
    <property type="term" value="C:phagophore assembly site"/>
    <property type="evidence" value="ECO:0007669"/>
    <property type="project" value="TreeGrafter"/>
</dbReference>
<dbReference type="PANTHER" id="PTHR13430:SF4">
    <property type="entry name" value="AUTOPHAGY-RELATED PROTEIN 13"/>
    <property type="match status" value="1"/>
</dbReference>
<feature type="region of interest" description="Disordered" evidence="5">
    <location>
        <begin position="795"/>
        <end position="914"/>
    </location>
</feature>
<feature type="compositionally biased region" description="Low complexity" evidence="5">
    <location>
        <begin position="7"/>
        <end position="18"/>
    </location>
</feature>
<comment type="caution">
    <text evidence="7">The sequence shown here is derived from an EMBL/GenBank/DDBJ whole genome shotgun (WGS) entry which is preliminary data.</text>
</comment>
<accession>A0A4Z1PH60</accession>
<dbReference type="Pfam" id="PF10033">
    <property type="entry name" value="ATG13"/>
    <property type="match status" value="1"/>
</dbReference>
<dbReference type="InterPro" id="IPR040182">
    <property type="entry name" value="ATG13"/>
</dbReference>
<evidence type="ECO:0000256" key="3">
    <source>
        <dbReference type="ARBA" id="ARBA00023006"/>
    </source>
</evidence>
<comment type="similarity">
    <text evidence="1 4">Belongs to the ATG13 family. Fungi subfamily.</text>
</comment>
<keyword evidence="8" id="KW-1185">Reference proteome</keyword>
<evidence type="ECO:0000256" key="1">
    <source>
        <dbReference type="ARBA" id="ARBA00005246"/>
    </source>
</evidence>
<dbReference type="GO" id="GO:0005829">
    <property type="term" value="C:cytosol"/>
    <property type="evidence" value="ECO:0007669"/>
    <property type="project" value="TreeGrafter"/>
</dbReference>
<feature type="compositionally biased region" description="Polar residues" evidence="5">
    <location>
        <begin position="750"/>
        <end position="762"/>
    </location>
</feature>
<feature type="compositionally biased region" description="Low complexity" evidence="5">
    <location>
        <begin position="547"/>
        <end position="558"/>
    </location>
</feature>
<dbReference type="GO" id="GO:0000423">
    <property type="term" value="P:mitophagy"/>
    <property type="evidence" value="ECO:0007669"/>
    <property type="project" value="TreeGrafter"/>
</dbReference>
<dbReference type="GO" id="GO:0034727">
    <property type="term" value="P:piecemeal microautophagy of the nucleus"/>
    <property type="evidence" value="ECO:0007669"/>
    <property type="project" value="TreeGrafter"/>
</dbReference>
<dbReference type="GO" id="GO:1990316">
    <property type="term" value="C:Atg1/ULK1 kinase complex"/>
    <property type="evidence" value="ECO:0007669"/>
    <property type="project" value="InterPro"/>
</dbReference>
<evidence type="ECO:0000256" key="2">
    <source>
        <dbReference type="ARBA" id="ARBA00013801"/>
    </source>
</evidence>
<dbReference type="PANTHER" id="PTHR13430">
    <property type="match status" value="1"/>
</dbReference>
<gene>
    <name evidence="7" type="ORF">E6O75_ATG05739</name>
</gene>
<feature type="region of interest" description="Disordered" evidence="5">
    <location>
        <begin position="345"/>
        <end position="580"/>
    </location>
</feature>
<feature type="domain" description="Autophagy-related protein 13 N-terminal" evidence="6">
    <location>
        <begin position="81"/>
        <end position="319"/>
    </location>
</feature>
<evidence type="ECO:0000256" key="5">
    <source>
        <dbReference type="SAM" id="MobiDB-lite"/>
    </source>
</evidence>
<organism evidence="7 8">
    <name type="scientific">Venturia nashicola</name>
    <dbReference type="NCBI Taxonomy" id="86259"/>
    <lineage>
        <taxon>Eukaryota</taxon>
        <taxon>Fungi</taxon>
        <taxon>Dikarya</taxon>
        <taxon>Ascomycota</taxon>
        <taxon>Pezizomycotina</taxon>
        <taxon>Dothideomycetes</taxon>
        <taxon>Pleosporomycetidae</taxon>
        <taxon>Venturiales</taxon>
        <taxon>Venturiaceae</taxon>
        <taxon>Venturia</taxon>
    </lineage>
</organism>
<dbReference type="Gene3D" id="3.30.900.10">
    <property type="entry name" value="HORMA domain"/>
    <property type="match status" value="1"/>
</dbReference>
<feature type="compositionally biased region" description="Polar residues" evidence="5">
    <location>
        <begin position="424"/>
        <end position="436"/>
    </location>
</feature>
<feature type="compositionally biased region" description="Polar residues" evidence="5">
    <location>
        <begin position="466"/>
        <end position="476"/>
    </location>
</feature>
<evidence type="ECO:0000313" key="8">
    <source>
        <dbReference type="Proteomes" id="UP000298493"/>
    </source>
</evidence>
<sequence>MYPPRPSARAAGSAASPRTNPLRSNNDRDRIDQAERRRSYDTNTPYDRSAPDSGSTSMDLQGYDGQEPKDSEYTKKLNQIIQQFFVKGALTIVGSRVTLPQAFTRTGDIRQNKWFNLVLDDSDGLAQATRLWKEADVEKERPPPLVIEIYLDLADLGHSQSLVIVDDDGKRWNIAETLNPSHASGARPPKNVDGAIQVTLERWEIRLDGSPSDNVIRADQLATVYKRGIPTFRSLFTYGRTLPSFRYTRRIARQPANQPVLKPKYRISSGEFRTSRRDTLAVPFLPGDERVTEHYSFEPLQCSAGTLNCAVTYRTRCEFRVDDSESLLSSHFMGLDDHYFRPSLAGRQPEPVAVPSSVPNARRDYRGDVRDHGQAYGSLSTFHRNGHALGSSPLSAMRAVRDDHSNSSVDTPPQRIPPHHRSQASRSSLRSETAASNPRRPSVSFQPFKAGSLASSPSLNVPPSPGSSLGRTTTGFNPLAQARNRNSLTTLPQQALRTPSIPNETAIASSASSSPKPAPINRYSSSFSHRRTRFSSTGSKGDDDQNSSGKQSASSSAQPDSEVIHDGQGGSSGSVQPTDDDNLKDFIALLEQKKDLKSFNRDDDATRDATMRRTTAALSKFRGMKESHTVLSDSVSSSLLLHRSSSSSSRQLSSVPPMVHGTSVSTSSSPGKPISPHTPHTPAIPSRLSDNLTIDYNADYTEPRRSRSNRRGDIVETTREQDSSDTASRGRGTHPVDIPTSPRAWPYVRRSNSVTQQQQQRALQDEPDLYGIRSASLPAEDRTELSMSELLRVTEGTGDATIEDDRSPGPGLASMQAYPFPESRPESREESSLPSSAIDPVSSFRRGLNRGRRGSPSFSERGSRYSAGSRMSAHGGEEDELIFHLSELGSASRRSIEDGRGGGASGSSSERRRG</sequence>
<feature type="compositionally biased region" description="Polar residues" evidence="5">
    <location>
        <begin position="483"/>
        <end position="507"/>
    </location>
</feature>
<evidence type="ECO:0000259" key="6">
    <source>
        <dbReference type="Pfam" id="PF10033"/>
    </source>
</evidence>
<dbReference type="STRING" id="86259.A0A4Z1PH60"/>
<name>A0A4Z1PH60_9PEZI</name>
<feature type="region of interest" description="Disordered" evidence="5">
    <location>
        <begin position="1"/>
        <end position="70"/>
    </location>
</feature>
<keyword evidence="3 4" id="KW-0072">Autophagy</keyword>
<proteinExistence type="inferred from homology"/>
<dbReference type="AlphaFoldDB" id="A0A4Z1PH60"/>
<reference evidence="7 8" key="1">
    <citation type="submission" date="2019-04" db="EMBL/GenBank/DDBJ databases">
        <title>High contiguity whole genome sequence and gene annotation resource for two Venturia nashicola isolates.</title>
        <authorList>
            <person name="Prokchorchik M."/>
            <person name="Won K."/>
            <person name="Lee Y."/>
            <person name="Choi E.D."/>
            <person name="Segonzac C."/>
            <person name="Sohn K.H."/>
        </authorList>
    </citation>
    <scope>NUCLEOTIDE SEQUENCE [LARGE SCALE GENOMIC DNA]</scope>
    <source>
        <strain evidence="7 8">PRI2</strain>
    </source>
</reference>
<dbReference type="EMBL" id="SNSC02000010">
    <property type="protein sequence ID" value="TID20974.1"/>
    <property type="molecule type" value="Genomic_DNA"/>
</dbReference>
<dbReference type="GO" id="GO:0034497">
    <property type="term" value="P:protein localization to phagophore assembly site"/>
    <property type="evidence" value="ECO:0007669"/>
    <property type="project" value="TreeGrafter"/>
</dbReference>
<feature type="compositionally biased region" description="Polar residues" evidence="5">
    <location>
        <begin position="41"/>
        <end position="59"/>
    </location>
</feature>
<dbReference type="InterPro" id="IPR018731">
    <property type="entry name" value="Atg13_N"/>
</dbReference>
<feature type="compositionally biased region" description="Basic and acidic residues" evidence="5">
    <location>
        <begin position="361"/>
        <end position="373"/>
    </location>
</feature>
<feature type="compositionally biased region" description="Basic and acidic residues" evidence="5">
    <location>
        <begin position="701"/>
        <end position="722"/>
    </location>
</feature>
<evidence type="ECO:0000313" key="7">
    <source>
        <dbReference type="EMBL" id="TID20974.1"/>
    </source>
</evidence>